<dbReference type="EMBL" id="BDDD01002847">
    <property type="protein sequence ID" value="GAV83305.1"/>
    <property type="molecule type" value="Genomic_DNA"/>
</dbReference>
<dbReference type="InParanoid" id="A0A1Q3CT04"/>
<sequence length="150" mass="17065">MYRAKQISLDEINHARCYSSLTQYARLIRLSSPGTFVKIELNERNDESQLLVFKRIFVCFPAMKIGFLKGCMPYLGLDGCHLKGPYGGVPLLAVSCDGNNCLFYVAYATVEVENKSCWRFYLHLCLGEGIHNTPLVIMSDQTKVPIWENF</sequence>
<dbReference type="PANTHER" id="PTHR31973">
    <property type="entry name" value="POLYPROTEIN, PUTATIVE-RELATED"/>
    <property type="match status" value="1"/>
</dbReference>
<keyword evidence="2" id="KW-1185">Reference proteome</keyword>
<dbReference type="Proteomes" id="UP000187406">
    <property type="component" value="Unassembled WGS sequence"/>
</dbReference>
<protein>
    <recommendedName>
        <fullName evidence="3">MULE transposase domain-containing protein</fullName>
    </recommendedName>
</protein>
<dbReference type="PANTHER" id="PTHR31973:SF187">
    <property type="entry name" value="MUTATOR TRANSPOSASE MUDRA PROTEIN"/>
    <property type="match status" value="1"/>
</dbReference>
<gene>
    <name evidence="1" type="ORF">CFOL_v3_26753</name>
</gene>
<reference evidence="2" key="1">
    <citation type="submission" date="2016-04" db="EMBL/GenBank/DDBJ databases">
        <title>Cephalotus genome sequencing.</title>
        <authorList>
            <person name="Fukushima K."/>
            <person name="Hasebe M."/>
            <person name="Fang X."/>
        </authorList>
    </citation>
    <scope>NUCLEOTIDE SEQUENCE [LARGE SCALE GENOMIC DNA]</scope>
    <source>
        <strain evidence="2">cv. St1</strain>
    </source>
</reference>
<evidence type="ECO:0000313" key="1">
    <source>
        <dbReference type="EMBL" id="GAV83305.1"/>
    </source>
</evidence>
<dbReference type="OrthoDB" id="687700at2759"/>
<accession>A0A1Q3CT04</accession>
<evidence type="ECO:0008006" key="3">
    <source>
        <dbReference type="Google" id="ProtNLM"/>
    </source>
</evidence>
<proteinExistence type="predicted"/>
<evidence type="ECO:0000313" key="2">
    <source>
        <dbReference type="Proteomes" id="UP000187406"/>
    </source>
</evidence>
<dbReference type="STRING" id="3775.A0A1Q3CT04"/>
<organism evidence="1 2">
    <name type="scientific">Cephalotus follicularis</name>
    <name type="common">Albany pitcher plant</name>
    <dbReference type="NCBI Taxonomy" id="3775"/>
    <lineage>
        <taxon>Eukaryota</taxon>
        <taxon>Viridiplantae</taxon>
        <taxon>Streptophyta</taxon>
        <taxon>Embryophyta</taxon>
        <taxon>Tracheophyta</taxon>
        <taxon>Spermatophyta</taxon>
        <taxon>Magnoliopsida</taxon>
        <taxon>eudicotyledons</taxon>
        <taxon>Gunneridae</taxon>
        <taxon>Pentapetalae</taxon>
        <taxon>rosids</taxon>
        <taxon>fabids</taxon>
        <taxon>Oxalidales</taxon>
        <taxon>Cephalotaceae</taxon>
        <taxon>Cephalotus</taxon>
    </lineage>
</organism>
<name>A0A1Q3CT04_CEPFO</name>
<dbReference type="AlphaFoldDB" id="A0A1Q3CT04"/>
<comment type="caution">
    <text evidence="1">The sequence shown here is derived from an EMBL/GenBank/DDBJ whole genome shotgun (WGS) entry which is preliminary data.</text>
</comment>